<dbReference type="InterPro" id="IPR058637">
    <property type="entry name" value="YknX-like_C"/>
</dbReference>
<feature type="chain" id="PRO_5046348987" evidence="2">
    <location>
        <begin position="21"/>
        <end position="376"/>
    </location>
</feature>
<sequence>MKPRTIHTSLFLLLVMSLMACSHDEENQEKKDESAALPPTYTLATVRAVNNSRDLTLPADLKPYYATRIFPKVKSFVQKVAVDRGSRVRKGQLLAVLEAPELTAQLAEAQTKITLANSSLTNDKALLNRLLKASQTAGVVAASEIDLARSRVAADSSLLAAAQANVKVARQMTTYLRLVAPFDGTITERNVSAGDLVGPDGNTANAVPLFVLEDNSRLRLTLAVPELYADAVRDAVGITFSVPALPGQTFTAKLARTSESLQENVRALITEFDVPNANRKLSAGMYADVTLPLHRRVATLVVPATAVVNSTEQVFVVAVRDGKAHRVSVRKGLDLGDETEVFGSLRAGDQVVLAASDETQDGDIIKSGSALSAHVK</sequence>
<dbReference type="PANTHER" id="PTHR30469">
    <property type="entry name" value="MULTIDRUG RESISTANCE PROTEIN MDTA"/>
    <property type="match status" value="1"/>
</dbReference>
<gene>
    <name evidence="6" type="ORF">M0L20_26640</name>
</gene>
<evidence type="ECO:0000259" key="4">
    <source>
        <dbReference type="Pfam" id="PF25973"/>
    </source>
</evidence>
<dbReference type="Pfam" id="PF25989">
    <property type="entry name" value="YknX_C"/>
    <property type="match status" value="1"/>
</dbReference>
<dbReference type="EMBL" id="JALPRF010000008">
    <property type="protein sequence ID" value="MCK8495472.1"/>
    <property type="molecule type" value="Genomic_DNA"/>
</dbReference>
<evidence type="ECO:0000259" key="5">
    <source>
        <dbReference type="Pfam" id="PF25989"/>
    </source>
</evidence>
<keyword evidence="7" id="KW-1185">Reference proteome</keyword>
<dbReference type="NCBIfam" id="TIGR01730">
    <property type="entry name" value="RND_mfp"/>
    <property type="match status" value="1"/>
</dbReference>
<feature type="domain" description="CusB-like beta-barrel" evidence="3">
    <location>
        <begin position="220"/>
        <end position="291"/>
    </location>
</feature>
<comment type="similarity">
    <text evidence="1">Belongs to the membrane fusion protein (MFP) (TC 8.A.1) family.</text>
</comment>
<proteinExistence type="inferred from homology"/>
<comment type="caution">
    <text evidence="6">The sequence shown here is derived from an EMBL/GenBank/DDBJ whole genome shotgun (WGS) entry which is preliminary data.</text>
</comment>
<feature type="signal peptide" evidence="2">
    <location>
        <begin position="1"/>
        <end position="20"/>
    </location>
</feature>
<dbReference type="SUPFAM" id="SSF111369">
    <property type="entry name" value="HlyD-like secretion proteins"/>
    <property type="match status" value="1"/>
</dbReference>
<dbReference type="InterPro" id="IPR006143">
    <property type="entry name" value="RND_pump_MFP"/>
</dbReference>
<dbReference type="PROSITE" id="PS51257">
    <property type="entry name" value="PROKAR_LIPOPROTEIN"/>
    <property type="match status" value="1"/>
</dbReference>
<dbReference type="Gene3D" id="1.10.287.470">
    <property type="entry name" value="Helix hairpin bin"/>
    <property type="match status" value="1"/>
</dbReference>
<feature type="domain" description="YknX-like C-terminal permuted SH3-like" evidence="5">
    <location>
        <begin position="300"/>
        <end position="366"/>
    </location>
</feature>
<evidence type="ECO:0000256" key="2">
    <source>
        <dbReference type="SAM" id="SignalP"/>
    </source>
</evidence>
<organism evidence="6 7">
    <name type="scientific">Spirosoma liriopis</name>
    <dbReference type="NCBI Taxonomy" id="2937440"/>
    <lineage>
        <taxon>Bacteria</taxon>
        <taxon>Pseudomonadati</taxon>
        <taxon>Bacteroidota</taxon>
        <taxon>Cytophagia</taxon>
        <taxon>Cytophagales</taxon>
        <taxon>Cytophagaceae</taxon>
        <taxon>Spirosoma</taxon>
    </lineage>
</organism>
<feature type="domain" description="CzcB-like barrel-sandwich hybrid" evidence="4">
    <location>
        <begin position="68"/>
        <end position="200"/>
    </location>
</feature>
<dbReference type="Gene3D" id="2.40.420.20">
    <property type="match status" value="1"/>
</dbReference>
<accession>A0ABT0HUF4</accession>
<evidence type="ECO:0000313" key="6">
    <source>
        <dbReference type="EMBL" id="MCK8495472.1"/>
    </source>
</evidence>
<dbReference type="Gene3D" id="2.40.30.170">
    <property type="match status" value="1"/>
</dbReference>
<dbReference type="Pfam" id="PF25973">
    <property type="entry name" value="BSH_CzcB"/>
    <property type="match status" value="1"/>
</dbReference>
<evidence type="ECO:0000259" key="3">
    <source>
        <dbReference type="Pfam" id="PF25954"/>
    </source>
</evidence>
<evidence type="ECO:0000313" key="7">
    <source>
        <dbReference type="Proteomes" id="UP001202180"/>
    </source>
</evidence>
<keyword evidence="2" id="KW-0732">Signal</keyword>
<dbReference type="Proteomes" id="UP001202180">
    <property type="component" value="Unassembled WGS sequence"/>
</dbReference>
<dbReference type="InterPro" id="IPR058792">
    <property type="entry name" value="Beta-barrel_RND_2"/>
</dbReference>
<dbReference type="Gene3D" id="2.40.50.100">
    <property type="match status" value="1"/>
</dbReference>
<dbReference type="InterPro" id="IPR058647">
    <property type="entry name" value="BSH_CzcB-like"/>
</dbReference>
<evidence type="ECO:0000256" key="1">
    <source>
        <dbReference type="ARBA" id="ARBA00009477"/>
    </source>
</evidence>
<dbReference type="PANTHER" id="PTHR30469:SF37">
    <property type="entry name" value="RAGD PROTEIN"/>
    <property type="match status" value="1"/>
</dbReference>
<protein>
    <submittedName>
        <fullName evidence="6">Efflux RND transporter periplasmic adaptor subunit</fullName>
    </submittedName>
</protein>
<dbReference type="Pfam" id="PF25954">
    <property type="entry name" value="Beta-barrel_RND_2"/>
    <property type="match status" value="1"/>
</dbReference>
<dbReference type="RefSeq" id="WP_248480263.1">
    <property type="nucleotide sequence ID" value="NZ_JALPRF010000008.1"/>
</dbReference>
<reference evidence="6 7" key="1">
    <citation type="submission" date="2022-04" db="EMBL/GenBank/DDBJ databases">
        <title>Spirosoma sp. strain RP8 genome sequencing and assembly.</title>
        <authorList>
            <person name="Jung Y."/>
        </authorList>
    </citation>
    <scope>NUCLEOTIDE SEQUENCE [LARGE SCALE GENOMIC DNA]</scope>
    <source>
        <strain evidence="6 7">RP8</strain>
    </source>
</reference>
<name>A0ABT0HUF4_9BACT</name>